<dbReference type="Proteomes" id="UP000662111">
    <property type="component" value="Unassembled WGS sequence"/>
</dbReference>
<sequence>MVNATLPPHFHDLSKPQAEAYLQKFLAELPGSQTRLASMLTRTGTDPALAHAATPDTLHPLWEVTVAHWPLGWQEGYDYAKDPWSRNDPTLDALGPLEELPSWFSHDRIHYSVFAPSTLWVIDLLARHLGQVVVSNSPALDWRTGPRRPANNIDRNMPVAGTAKGWIEPRRLVRVLIRRQIEGHFDRNAPSTLRDLYERITWHADSW</sequence>
<protein>
    <submittedName>
        <fullName evidence="1">Uncharacterized protein</fullName>
    </submittedName>
</protein>
<reference evidence="2" key="1">
    <citation type="journal article" date="2019" name="Int. J. Syst. Evol. Microbiol.">
        <title>The Global Catalogue of Microorganisms (GCM) 10K type strain sequencing project: providing services to taxonomists for standard genome sequencing and annotation.</title>
        <authorList>
            <consortium name="The Broad Institute Genomics Platform"/>
            <consortium name="The Broad Institute Genome Sequencing Center for Infectious Disease"/>
            <person name="Wu L."/>
            <person name="Ma J."/>
        </authorList>
    </citation>
    <scope>NUCLEOTIDE SEQUENCE [LARGE SCALE GENOMIC DNA]</scope>
    <source>
        <strain evidence="2">CGMCC 1.5362</strain>
    </source>
</reference>
<organism evidence="1 2">
    <name type="scientific">Ornithinimicrobium pekingense</name>
    <dbReference type="NCBI Taxonomy" id="384677"/>
    <lineage>
        <taxon>Bacteria</taxon>
        <taxon>Bacillati</taxon>
        <taxon>Actinomycetota</taxon>
        <taxon>Actinomycetes</taxon>
        <taxon>Micrococcales</taxon>
        <taxon>Ornithinimicrobiaceae</taxon>
        <taxon>Ornithinimicrobium</taxon>
    </lineage>
</organism>
<proteinExistence type="predicted"/>
<keyword evidence="2" id="KW-1185">Reference proteome</keyword>
<gene>
    <name evidence="1" type="ORF">GCM10011509_35610</name>
</gene>
<evidence type="ECO:0000313" key="1">
    <source>
        <dbReference type="EMBL" id="GGK83973.1"/>
    </source>
</evidence>
<dbReference type="EMBL" id="BMLB01000014">
    <property type="protein sequence ID" value="GGK83973.1"/>
    <property type="molecule type" value="Genomic_DNA"/>
</dbReference>
<evidence type="ECO:0000313" key="2">
    <source>
        <dbReference type="Proteomes" id="UP000662111"/>
    </source>
</evidence>
<accession>A0ABQ2FCN0</accession>
<comment type="caution">
    <text evidence="1">The sequence shown here is derived from an EMBL/GenBank/DDBJ whole genome shotgun (WGS) entry which is preliminary data.</text>
</comment>
<name>A0ABQ2FCN0_9MICO</name>
<dbReference type="RefSeq" id="WP_022920205.1">
    <property type="nucleotide sequence ID" value="NZ_BMLB01000014.1"/>
</dbReference>